<dbReference type="PANTHER" id="PTHR42966">
    <property type="entry name" value="N-ACETYLNEURAMINATE SYNTHASE"/>
    <property type="match status" value="1"/>
</dbReference>
<dbReference type="Pfam" id="PF03102">
    <property type="entry name" value="NeuB"/>
    <property type="match status" value="1"/>
</dbReference>
<dbReference type="InterPro" id="IPR036732">
    <property type="entry name" value="AFP_Neu5c_C_sf"/>
</dbReference>
<dbReference type="EC" id="2.5.1.56" evidence="2"/>
<dbReference type="InterPro" id="IPR013132">
    <property type="entry name" value="PseI/NeuA/B-like_N"/>
</dbReference>
<dbReference type="InterPro" id="IPR006190">
    <property type="entry name" value="SAF_AFP_Neu5Ac"/>
</dbReference>
<dbReference type="PROSITE" id="PS50844">
    <property type="entry name" value="AFP_LIKE"/>
    <property type="match status" value="1"/>
</dbReference>
<dbReference type="AlphaFoldDB" id="A0A832V5L9"/>
<comment type="caution">
    <text evidence="2">The sequence shown here is derived from an EMBL/GenBank/DDBJ whole genome shotgun (WGS) entry which is preliminary data.</text>
</comment>
<dbReference type="GO" id="GO:0050462">
    <property type="term" value="F:N-acetylneuraminate synthase activity"/>
    <property type="evidence" value="ECO:0007669"/>
    <property type="project" value="UniProtKB-EC"/>
</dbReference>
<protein>
    <submittedName>
        <fullName evidence="2">N-acetylneuraminate synthase</fullName>
        <ecNumber evidence="2">2.5.1.56</ecNumber>
    </submittedName>
</protein>
<evidence type="ECO:0000259" key="1">
    <source>
        <dbReference type="PROSITE" id="PS50844"/>
    </source>
</evidence>
<dbReference type="InterPro" id="IPR013785">
    <property type="entry name" value="Aldolase_TIM"/>
</dbReference>
<organism evidence="2 3">
    <name type="scientific">Candidatus Naiadarchaeum limnaeum</name>
    <dbReference type="NCBI Taxonomy" id="2756139"/>
    <lineage>
        <taxon>Archaea</taxon>
        <taxon>Candidatus Undinarchaeota</taxon>
        <taxon>Candidatus Undinarchaeia</taxon>
        <taxon>Candidatus Naiadarchaeales</taxon>
        <taxon>Candidatus Naiadarchaeaceae</taxon>
        <taxon>Candidatus Naiadarchaeum</taxon>
    </lineage>
</organism>
<proteinExistence type="predicted"/>
<dbReference type="Gene3D" id="3.90.1210.10">
    <property type="entry name" value="Antifreeze-like/N-acetylneuraminic acid synthase C-terminal domain"/>
    <property type="match status" value="1"/>
</dbReference>
<dbReference type="Gene3D" id="3.20.20.70">
    <property type="entry name" value="Aldolase class I"/>
    <property type="match status" value="1"/>
</dbReference>
<accession>A0A832V5L9</accession>
<evidence type="ECO:0000313" key="3">
    <source>
        <dbReference type="Proteomes" id="UP000646946"/>
    </source>
</evidence>
<dbReference type="SUPFAM" id="SSF51569">
    <property type="entry name" value="Aldolase"/>
    <property type="match status" value="1"/>
</dbReference>
<dbReference type="EMBL" id="DVAB01000033">
    <property type="protein sequence ID" value="HIK00690.1"/>
    <property type="molecule type" value="Genomic_DNA"/>
</dbReference>
<dbReference type="InterPro" id="IPR051690">
    <property type="entry name" value="PseI-like"/>
</dbReference>
<gene>
    <name evidence="2" type="primary">neuB</name>
    <name evidence="2" type="ORF">H1016_04070</name>
</gene>
<dbReference type="NCBIfam" id="TIGR03569">
    <property type="entry name" value="NeuB_NnaB"/>
    <property type="match status" value="1"/>
</dbReference>
<dbReference type="InterPro" id="IPR013974">
    <property type="entry name" value="SAF"/>
</dbReference>
<keyword evidence="2" id="KW-0808">Transferase</keyword>
<name>A0A832V5L9_9ARCH</name>
<dbReference type="GO" id="GO:0016051">
    <property type="term" value="P:carbohydrate biosynthetic process"/>
    <property type="evidence" value="ECO:0007669"/>
    <property type="project" value="InterPro"/>
</dbReference>
<dbReference type="InterPro" id="IPR020007">
    <property type="entry name" value="NeuB/NeuA"/>
</dbReference>
<feature type="domain" description="AFP-like" evidence="1">
    <location>
        <begin position="292"/>
        <end position="349"/>
    </location>
</feature>
<dbReference type="Proteomes" id="UP000646946">
    <property type="component" value="Unassembled WGS sequence"/>
</dbReference>
<dbReference type="GO" id="GO:0047444">
    <property type="term" value="F:N-acylneuraminate-9-phosphate synthase activity"/>
    <property type="evidence" value="ECO:0007669"/>
    <property type="project" value="TreeGrafter"/>
</dbReference>
<sequence>MKLKIGKRFVGDGEPCFIVAEAGVNHNGSLKLAKKLIDAAAKAGADAVKFQSFRADKLVLKKTPKAGYQKRTTGKKGTQYQMLKRLELSEKEQRALAKYAKIKKIIFFSTPYDLESVELLKSLRVPAYKVASADIVNIPLIERITKTKKPVIMSTGMATLGEVKHAIGTVRSAGNNKIILMHCISEYPPEIKDSNLRVMQTLKRNFGTVVGYSDNSAGLITPLAAVALGAKVIEKHFTLSRRMKGPDHFASLEPDEFKQMVEEIRTVESALGTEKKILTKAEKRNKRVMRRGIYAAVKIKKGTRVKIGMLAFMRPESSLKSSDYKKVVGKKVTKDIKTGQELKLSYFKA</sequence>
<keyword evidence="3" id="KW-1185">Reference proteome</keyword>
<dbReference type="PANTHER" id="PTHR42966:SF1">
    <property type="entry name" value="SIALIC ACID SYNTHASE"/>
    <property type="match status" value="1"/>
</dbReference>
<dbReference type="SUPFAM" id="SSF51269">
    <property type="entry name" value="AFP III-like domain"/>
    <property type="match status" value="1"/>
</dbReference>
<dbReference type="Pfam" id="PF08666">
    <property type="entry name" value="SAF"/>
    <property type="match status" value="1"/>
</dbReference>
<evidence type="ECO:0000313" key="2">
    <source>
        <dbReference type="EMBL" id="HIK00690.1"/>
    </source>
</evidence>
<reference evidence="2 3" key="1">
    <citation type="journal article" name="Nat. Commun.">
        <title>Undinarchaeota illuminate DPANN phylogeny and the impact of gene transfer on archaeal evolution.</title>
        <authorList>
            <person name="Dombrowski N."/>
            <person name="Williams T.A."/>
            <person name="Sun J."/>
            <person name="Woodcroft B.J."/>
            <person name="Lee J.H."/>
            <person name="Minh B.Q."/>
            <person name="Rinke C."/>
            <person name="Spang A."/>
        </authorList>
    </citation>
    <scope>NUCLEOTIDE SEQUENCE [LARGE SCALE GENOMIC DNA]</scope>
    <source>
        <strain evidence="2">MAG_bin1129</strain>
    </source>
</reference>